<dbReference type="AlphaFoldDB" id="A0A5D9C658"/>
<feature type="modified residue" description="4-aspartylphosphate" evidence="2">
    <location>
        <position position="53"/>
    </location>
</feature>
<gene>
    <name evidence="4" type="ORF">FYJ91_06930</name>
</gene>
<evidence type="ECO:0000256" key="2">
    <source>
        <dbReference type="PROSITE-ProRule" id="PRU00169"/>
    </source>
</evidence>
<dbReference type="SUPFAM" id="SSF52172">
    <property type="entry name" value="CheY-like"/>
    <property type="match status" value="1"/>
</dbReference>
<dbReference type="EMBL" id="VTOU01000002">
    <property type="protein sequence ID" value="TZG27338.1"/>
    <property type="molecule type" value="Genomic_DNA"/>
</dbReference>
<dbReference type="InterPro" id="IPR050595">
    <property type="entry name" value="Bact_response_regulator"/>
</dbReference>
<dbReference type="Pfam" id="PF00072">
    <property type="entry name" value="Response_reg"/>
    <property type="match status" value="1"/>
</dbReference>
<dbReference type="Gene3D" id="3.40.50.2300">
    <property type="match status" value="1"/>
</dbReference>
<evidence type="ECO:0000313" key="5">
    <source>
        <dbReference type="Proteomes" id="UP000322077"/>
    </source>
</evidence>
<dbReference type="PROSITE" id="PS50110">
    <property type="entry name" value="RESPONSE_REGULATORY"/>
    <property type="match status" value="1"/>
</dbReference>
<dbReference type="RefSeq" id="WP_149521552.1">
    <property type="nucleotide sequence ID" value="NZ_VTOU01000002.1"/>
</dbReference>
<sequence>MYHVLIIEDEPLLALDLQDILSDLGVTSFDFAATENEAIEAARRHAPDIITSDVKLLEGTGPAAVDIIYRERGEIPVLFITATPEACEPCNPPGQILPKPINAARIAIAFRNMTRA</sequence>
<protein>
    <submittedName>
        <fullName evidence="4">Response regulator</fullName>
    </submittedName>
</protein>
<reference evidence="4 5" key="1">
    <citation type="submission" date="2019-08" db="EMBL/GenBank/DDBJ databases">
        <authorList>
            <person name="Wang G."/>
            <person name="Xu Z."/>
        </authorList>
    </citation>
    <scope>NUCLEOTIDE SEQUENCE [LARGE SCALE GENOMIC DNA]</scope>
    <source>
        <strain evidence="4 5">ZX</strain>
    </source>
</reference>
<organism evidence="4 5">
    <name type="scientific">Sphingomonas montanisoli</name>
    <dbReference type="NCBI Taxonomy" id="2606412"/>
    <lineage>
        <taxon>Bacteria</taxon>
        <taxon>Pseudomonadati</taxon>
        <taxon>Pseudomonadota</taxon>
        <taxon>Alphaproteobacteria</taxon>
        <taxon>Sphingomonadales</taxon>
        <taxon>Sphingomonadaceae</taxon>
        <taxon>Sphingomonas</taxon>
    </lineage>
</organism>
<name>A0A5D9C658_9SPHN</name>
<dbReference type="SMART" id="SM00448">
    <property type="entry name" value="REC"/>
    <property type="match status" value="1"/>
</dbReference>
<dbReference type="InterPro" id="IPR001789">
    <property type="entry name" value="Sig_transdc_resp-reg_receiver"/>
</dbReference>
<feature type="domain" description="Response regulatory" evidence="3">
    <location>
        <begin position="3"/>
        <end position="114"/>
    </location>
</feature>
<dbReference type="GO" id="GO:0000160">
    <property type="term" value="P:phosphorelay signal transduction system"/>
    <property type="evidence" value="ECO:0007669"/>
    <property type="project" value="InterPro"/>
</dbReference>
<keyword evidence="1 2" id="KW-0597">Phosphoprotein</keyword>
<evidence type="ECO:0000313" key="4">
    <source>
        <dbReference type="EMBL" id="TZG27338.1"/>
    </source>
</evidence>
<keyword evidence="5" id="KW-1185">Reference proteome</keyword>
<proteinExistence type="predicted"/>
<dbReference type="PANTHER" id="PTHR44591">
    <property type="entry name" value="STRESS RESPONSE REGULATOR PROTEIN 1"/>
    <property type="match status" value="1"/>
</dbReference>
<dbReference type="PANTHER" id="PTHR44591:SF3">
    <property type="entry name" value="RESPONSE REGULATORY DOMAIN-CONTAINING PROTEIN"/>
    <property type="match status" value="1"/>
</dbReference>
<dbReference type="InterPro" id="IPR011006">
    <property type="entry name" value="CheY-like_superfamily"/>
</dbReference>
<dbReference type="Proteomes" id="UP000322077">
    <property type="component" value="Unassembled WGS sequence"/>
</dbReference>
<evidence type="ECO:0000259" key="3">
    <source>
        <dbReference type="PROSITE" id="PS50110"/>
    </source>
</evidence>
<accession>A0A5D9C658</accession>
<comment type="caution">
    <text evidence="4">The sequence shown here is derived from an EMBL/GenBank/DDBJ whole genome shotgun (WGS) entry which is preliminary data.</text>
</comment>
<evidence type="ECO:0000256" key="1">
    <source>
        <dbReference type="ARBA" id="ARBA00022553"/>
    </source>
</evidence>